<evidence type="ECO:0000256" key="1">
    <source>
        <dbReference type="SAM" id="SignalP"/>
    </source>
</evidence>
<name>A0A4V3CV15_9BURK</name>
<proteinExistence type="predicted"/>
<evidence type="ECO:0008006" key="4">
    <source>
        <dbReference type="Google" id="ProtNLM"/>
    </source>
</evidence>
<gene>
    <name evidence="2" type="ORF">EV672_11184</name>
</gene>
<evidence type="ECO:0000313" key="2">
    <source>
        <dbReference type="EMBL" id="TDP80748.1"/>
    </source>
</evidence>
<dbReference type="RefSeq" id="WP_133611046.1">
    <property type="nucleotide sequence ID" value="NZ_SNXW01000011.1"/>
</dbReference>
<feature type="signal peptide" evidence="1">
    <location>
        <begin position="1"/>
        <end position="28"/>
    </location>
</feature>
<dbReference type="EMBL" id="SNXW01000011">
    <property type="protein sequence ID" value="TDP80748.1"/>
    <property type="molecule type" value="Genomic_DNA"/>
</dbReference>
<protein>
    <recommendedName>
        <fullName evidence="4">DUF1439 domain-containing protein</fullName>
    </recommendedName>
</protein>
<organism evidence="2 3">
    <name type="scientific">Aquabacterium commune</name>
    <dbReference type="NCBI Taxonomy" id="70586"/>
    <lineage>
        <taxon>Bacteria</taxon>
        <taxon>Pseudomonadati</taxon>
        <taxon>Pseudomonadota</taxon>
        <taxon>Betaproteobacteria</taxon>
        <taxon>Burkholderiales</taxon>
        <taxon>Aquabacterium</taxon>
    </lineage>
</organism>
<dbReference type="AlphaFoldDB" id="A0A4V3CV15"/>
<keyword evidence="3" id="KW-1185">Reference proteome</keyword>
<feature type="chain" id="PRO_5020733000" description="DUF1439 domain-containing protein" evidence="1">
    <location>
        <begin position="29"/>
        <end position="230"/>
    </location>
</feature>
<keyword evidence="1" id="KW-0732">Signal</keyword>
<sequence length="230" mass="24431">MTKTFAHHAIRAFALGAAIVAAPMAAQAALSLTVPTNALQANAVQAFSQDALDSFDIVGITLKPLGNASVVPNLPGAYNLPVTNISLQLVKIAGGSSTGSALEFNRLDDDTGKRTRVTLANFSIDFNAKKILADATQQGQAVVKKTPIFDFHEQTPVGLKYQFPLSITGKQVLDKLFLTLEGKKVFKAGLELPDIADLVLDTTDFGTITIDVAVKLRSKPVSNRPYVVAP</sequence>
<dbReference type="Proteomes" id="UP000294593">
    <property type="component" value="Unassembled WGS sequence"/>
</dbReference>
<dbReference type="OrthoDB" id="9151169at2"/>
<comment type="caution">
    <text evidence="2">The sequence shown here is derived from an EMBL/GenBank/DDBJ whole genome shotgun (WGS) entry which is preliminary data.</text>
</comment>
<evidence type="ECO:0000313" key="3">
    <source>
        <dbReference type="Proteomes" id="UP000294593"/>
    </source>
</evidence>
<accession>A0A4V3CV15</accession>
<reference evidence="2 3" key="1">
    <citation type="submission" date="2019-03" db="EMBL/GenBank/DDBJ databases">
        <title>Genomic Encyclopedia of Type Strains, Phase IV (KMG-IV): sequencing the most valuable type-strain genomes for metagenomic binning, comparative biology and taxonomic classification.</title>
        <authorList>
            <person name="Goeker M."/>
        </authorList>
    </citation>
    <scope>NUCLEOTIDE SEQUENCE [LARGE SCALE GENOMIC DNA]</scope>
    <source>
        <strain evidence="2 3">DSM 11901</strain>
    </source>
</reference>